<feature type="region of interest" description="Disordered" evidence="1">
    <location>
        <begin position="1"/>
        <end position="41"/>
    </location>
</feature>
<feature type="compositionally biased region" description="Basic residues" evidence="1">
    <location>
        <begin position="66"/>
        <end position="76"/>
    </location>
</feature>
<feature type="compositionally biased region" description="Polar residues" evidence="1">
    <location>
        <begin position="23"/>
        <end position="41"/>
    </location>
</feature>
<dbReference type="RefSeq" id="XP_001306674.1">
    <property type="nucleotide sequence ID" value="XM_001306673.1"/>
</dbReference>
<evidence type="ECO:0000313" key="3">
    <source>
        <dbReference type="Proteomes" id="UP000001542"/>
    </source>
</evidence>
<dbReference type="Proteomes" id="UP000001542">
    <property type="component" value="Unassembled WGS sequence"/>
</dbReference>
<keyword evidence="3" id="KW-1185">Reference proteome</keyword>
<dbReference type="KEGG" id="tva:4751469"/>
<sequence length="372" mass="43609">MHDFGNAKQNNEIEADIEPLHNYSAQNMQDNSFAFQRNPQQSNDYILPEVEVDTSGIKSYQDRNMNKKRKKHKSRKSYSQDEPTDPFAQSILTHNTSANALIPPDYNEEPVLNSIDYNEDQGFQINNDQPDINQILPPIQPNYNYNKYEQAYDSGDVSQSDVSVSLSQFLDDFSISTSDASRQINAMAEDIESINESVAEQMMNELVEKIDRKETQIDFKDDFLGIPKAGPLANDSDDVREDKHYEMTLFPKSRFLEDTGPKNFKTKHVHKNTQEIRTDKDFFEDQDAAIFPQYNILQRGVYDDDPMDESEYEEDFEPKYVISRYLQDTDQELKKRRAERRKEHHKRFISRKRFNPLILPNFEVIRRKKTSK</sequence>
<feature type="region of interest" description="Disordered" evidence="1">
    <location>
        <begin position="57"/>
        <end position="88"/>
    </location>
</feature>
<gene>
    <name evidence="2" type="ORF">TVAG_455140</name>
</gene>
<dbReference type="VEuPathDB" id="TrichDB:TVAGG3_0387540"/>
<reference evidence="2" key="1">
    <citation type="submission" date="2006-10" db="EMBL/GenBank/DDBJ databases">
        <authorList>
            <person name="Amadeo P."/>
            <person name="Zhao Q."/>
            <person name="Wortman J."/>
            <person name="Fraser-Liggett C."/>
            <person name="Carlton J."/>
        </authorList>
    </citation>
    <scope>NUCLEOTIDE SEQUENCE</scope>
    <source>
        <strain evidence="2">G3</strain>
    </source>
</reference>
<protein>
    <submittedName>
        <fullName evidence="2">Uncharacterized protein</fullName>
    </submittedName>
</protein>
<proteinExistence type="predicted"/>
<name>A2FMX6_TRIV3</name>
<evidence type="ECO:0000256" key="1">
    <source>
        <dbReference type="SAM" id="MobiDB-lite"/>
    </source>
</evidence>
<dbReference type="EMBL" id="DS113894">
    <property type="protein sequence ID" value="EAX93744.1"/>
    <property type="molecule type" value="Genomic_DNA"/>
</dbReference>
<accession>A2FMX6</accession>
<evidence type="ECO:0000313" key="2">
    <source>
        <dbReference type="EMBL" id="EAX93744.1"/>
    </source>
</evidence>
<organism evidence="2 3">
    <name type="scientific">Trichomonas vaginalis (strain ATCC PRA-98 / G3)</name>
    <dbReference type="NCBI Taxonomy" id="412133"/>
    <lineage>
        <taxon>Eukaryota</taxon>
        <taxon>Metamonada</taxon>
        <taxon>Parabasalia</taxon>
        <taxon>Trichomonadida</taxon>
        <taxon>Trichomonadidae</taxon>
        <taxon>Trichomonas</taxon>
    </lineage>
</organism>
<dbReference type="AlphaFoldDB" id="A2FMX6"/>
<dbReference type="VEuPathDB" id="TrichDB:TVAG_455140"/>
<dbReference type="InParanoid" id="A2FMX6"/>
<reference evidence="2" key="2">
    <citation type="journal article" date="2007" name="Science">
        <title>Draft genome sequence of the sexually transmitted pathogen Trichomonas vaginalis.</title>
        <authorList>
            <person name="Carlton J.M."/>
            <person name="Hirt R.P."/>
            <person name="Silva J.C."/>
            <person name="Delcher A.L."/>
            <person name="Schatz M."/>
            <person name="Zhao Q."/>
            <person name="Wortman J.R."/>
            <person name="Bidwell S.L."/>
            <person name="Alsmark U.C.M."/>
            <person name="Besteiro S."/>
            <person name="Sicheritz-Ponten T."/>
            <person name="Noel C.J."/>
            <person name="Dacks J.B."/>
            <person name="Foster P.G."/>
            <person name="Simillion C."/>
            <person name="Van de Peer Y."/>
            <person name="Miranda-Saavedra D."/>
            <person name="Barton G.J."/>
            <person name="Westrop G.D."/>
            <person name="Mueller S."/>
            <person name="Dessi D."/>
            <person name="Fiori P.L."/>
            <person name="Ren Q."/>
            <person name="Paulsen I."/>
            <person name="Zhang H."/>
            <person name="Bastida-Corcuera F.D."/>
            <person name="Simoes-Barbosa A."/>
            <person name="Brown M.T."/>
            <person name="Hayes R.D."/>
            <person name="Mukherjee M."/>
            <person name="Okumura C.Y."/>
            <person name="Schneider R."/>
            <person name="Smith A.J."/>
            <person name="Vanacova S."/>
            <person name="Villalvazo M."/>
            <person name="Haas B.J."/>
            <person name="Pertea M."/>
            <person name="Feldblyum T.V."/>
            <person name="Utterback T.R."/>
            <person name="Shu C.L."/>
            <person name="Osoegawa K."/>
            <person name="de Jong P.J."/>
            <person name="Hrdy I."/>
            <person name="Horvathova L."/>
            <person name="Zubacova Z."/>
            <person name="Dolezal P."/>
            <person name="Malik S.B."/>
            <person name="Logsdon J.M. Jr."/>
            <person name="Henze K."/>
            <person name="Gupta A."/>
            <person name="Wang C.C."/>
            <person name="Dunne R.L."/>
            <person name="Upcroft J.A."/>
            <person name="Upcroft P."/>
            <person name="White O."/>
            <person name="Salzberg S.L."/>
            <person name="Tang P."/>
            <person name="Chiu C.-H."/>
            <person name="Lee Y.-S."/>
            <person name="Embley T.M."/>
            <person name="Coombs G.H."/>
            <person name="Mottram J.C."/>
            <person name="Tachezy J."/>
            <person name="Fraser-Liggett C.M."/>
            <person name="Johnson P.J."/>
        </authorList>
    </citation>
    <scope>NUCLEOTIDE SEQUENCE [LARGE SCALE GENOMIC DNA]</scope>
    <source>
        <strain evidence="2">G3</strain>
    </source>
</reference>